<dbReference type="EMBL" id="JFGV01000012">
    <property type="protein sequence ID" value="EYU16282.1"/>
    <property type="molecule type" value="Genomic_DNA"/>
</dbReference>
<dbReference type="AlphaFoldDB" id="A0A022PJI4"/>
<accession>A0A022PJI4</accession>
<dbReference type="RefSeq" id="WP_072164767.1">
    <property type="nucleotide sequence ID" value="NZ_CAWLTM010000103.1"/>
</dbReference>
<proteinExistence type="predicted"/>
<gene>
    <name evidence="1" type="ORF">BA1DRAFT_01106</name>
</gene>
<sequence length="61" mass="6324">MAITHLRQQDGAVVVTIPSDVAAVTGWSIGIELYVKASGDGVIIKPAADDLNSHPVGKEVI</sequence>
<dbReference type="Proteomes" id="UP000023464">
    <property type="component" value="Unassembled WGS sequence"/>
</dbReference>
<comment type="caution">
    <text evidence="1">The sequence shown here is derived from an EMBL/GenBank/DDBJ whole genome shotgun (WGS) entry which is preliminary data.</text>
</comment>
<dbReference type="SUPFAM" id="SSF89447">
    <property type="entry name" value="AbrB/MazE/MraZ-like"/>
    <property type="match status" value="1"/>
</dbReference>
<keyword evidence="2" id="KW-1185">Reference proteome</keyword>
<evidence type="ECO:0000313" key="1">
    <source>
        <dbReference type="EMBL" id="EYU16282.1"/>
    </source>
</evidence>
<organism evidence="1 2">
    <name type="scientific">Photorhabdus aegyptia</name>
    <dbReference type="NCBI Taxonomy" id="2805098"/>
    <lineage>
        <taxon>Bacteria</taxon>
        <taxon>Pseudomonadati</taxon>
        <taxon>Pseudomonadota</taxon>
        <taxon>Gammaproteobacteria</taxon>
        <taxon>Enterobacterales</taxon>
        <taxon>Morganellaceae</taxon>
        <taxon>Photorhabdus</taxon>
    </lineage>
</organism>
<protein>
    <recommendedName>
        <fullName evidence="3">AbrB family transcriptional regulator</fullName>
    </recommendedName>
</protein>
<evidence type="ECO:0000313" key="2">
    <source>
        <dbReference type="Proteomes" id="UP000023464"/>
    </source>
</evidence>
<dbReference type="Gene3D" id="2.10.260.10">
    <property type="match status" value="1"/>
</dbReference>
<name>A0A022PJI4_9GAMM</name>
<evidence type="ECO:0008006" key="3">
    <source>
        <dbReference type="Google" id="ProtNLM"/>
    </source>
</evidence>
<dbReference type="PATRIC" id="fig|1393736.3.peg.1129"/>
<dbReference type="InterPro" id="IPR037914">
    <property type="entry name" value="SpoVT-AbrB_sf"/>
</dbReference>
<reference evidence="1 2" key="1">
    <citation type="submission" date="2014-03" db="EMBL/GenBank/DDBJ databases">
        <title>Draft Genome of Photorhabdus luminescens BA1, an Egyptian Isolate.</title>
        <authorList>
            <person name="Ghazal S."/>
            <person name="Hurst S.G.IV."/>
            <person name="Morris K."/>
            <person name="Thomas K."/>
            <person name="Tisa L.S."/>
        </authorList>
    </citation>
    <scope>NUCLEOTIDE SEQUENCE [LARGE SCALE GENOMIC DNA]</scope>
    <source>
        <strain evidence="1 2">BA1</strain>
    </source>
</reference>